<evidence type="ECO:0000256" key="1">
    <source>
        <dbReference type="SAM" id="MobiDB-lite"/>
    </source>
</evidence>
<protein>
    <submittedName>
        <fullName evidence="2">Uncharacterized protein</fullName>
    </submittedName>
</protein>
<feature type="region of interest" description="Disordered" evidence="1">
    <location>
        <begin position="86"/>
        <end position="107"/>
    </location>
</feature>
<feature type="compositionally biased region" description="Basic and acidic residues" evidence="1">
    <location>
        <begin position="86"/>
        <end position="99"/>
    </location>
</feature>
<comment type="caution">
    <text evidence="2">The sequence shown here is derived from an EMBL/GenBank/DDBJ whole genome shotgun (WGS) entry which is preliminary data.</text>
</comment>
<dbReference type="RefSeq" id="WP_375733329.1">
    <property type="nucleotide sequence ID" value="NZ_JBCGDC010000011.1"/>
</dbReference>
<reference evidence="2 3" key="1">
    <citation type="submission" date="2024-04" db="EMBL/GenBank/DDBJ databases">
        <title>Polymorphospora sp. isolated from Baiyangdian Lake in Xiong'an New Area.</title>
        <authorList>
            <person name="Zhang X."/>
            <person name="Liu J."/>
        </authorList>
    </citation>
    <scope>NUCLEOTIDE SEQUENCE [LARGE SCALE GENOMIC DNA]</scope>
    <source>
        <strain evidence="2 3">2-325</strain>
    </source>
</reference>
<proteinExistence type="predicted"/>
<dbReference type="Proteomes" id="UP001582793">
    <property type="component" value="Unassembled WGS sequence"/>
</dbReference>
<accession>A0ABV5CLI0</accession>
<keyword evidence="3" id="KW-1185">Reference proteome</keyword>
<organism evidence="2 3">
    <name type="scientific">Polymorphospora lycopeni</name>
    <dbReference type="NCBI Taxonomy" id="3140240"/>
    <lineage>
        <taxon>Bacteria</taxon>
        <taxon>Bacillati</taxon>
        <taxon>Actinomycetota</taxon>
        <taxon>Actinomycetes</taxon>
        <taxon>Micromonosporales</taxon>
        <taxon>Micromonosporaceae</taxon>
        <taxon>Polymorphospora</taxon>
    </lineage>
</organism>
<name>A0ABV5CLI0_9ACTN</name>
<evidence type="ECO:0000313" key="2">
    <source>
        <dbReference type="EMBL" id="MFB6392614.1"/>
    </source>
</evidence>
<evidence type="ECO:0000313" key="3">
    <source>
        <dbReference type="Proteomes" id="UP001582793"/>
    </source>
</evidence>
<dbReference type="EMBL" id="JBCGDC010000011">
    <property type="protein sequence ID" value="MFB6392614.1"/>
    <property type="molecule type" value="Genomic_DNA"/>
</dbReference>
<gene>
    <name evidence="2" type="ORF">AAFH96_05780</name>
</gene>
<sequence>MTAEPTAQPAQIAQDGPTAPTSSPGGRQPGTGHLRPPDERPEWRACRQLQHRETVGIQQATARRLPDEVLYARCSHPDWEYTVTEGPRKAWDDSDRPPEGDGWVKNVHVGDDGWERFDYHEEVWWMRPKPAGT</sequence>
<feature type="region of interest" description="Disordered" evidence="1">
    <location>
        <begin position="1"/>
        <end position="41"/>
    </location>
</feature>